<dbReference type="Gene3D" id="2.180.10.10">
    <property type="entry name" value="RHS repeat-associated core"/>
    <property type="match status" value="1"/>
</dbReference>
<dbReference type="EMBL" id="CP048113">
    <property type="protein sequence ID" value="QHS58606.1"/>
    <property type="molecule type" value="Genomic_DNA"/>
</dbReference>
<evidence type="ECO:0000313" key="2">
    <source>
        <dbReference type="Proteomes" id="UP000476411"/>
    </source>
</evidence>
<sequence length="1648" mass="182380">MIDEYNRLRGRSKDLVCNADVITMPKPYDRQVSYGDQPTYAPPTDCQCDKISELKQEYAAMKHSGETFSAYISRKRGVSISQDDLEALATACNNRNSSCNWLPKQLVLPSIFQCNVAPACATCEEVTRLYISFKTSYGITPEMKEEDSVQDKKNALFAAYMNNRLGFAKQAWEYLSFINDSCKQPSGNVVQVCKPGSLKGNPQVSTYSNGSVDEINDIVRSRDGGYLLAGWTRGCSNGEEDAYLIKTDSTGALLWSKTYGAENHEEIKRIRQTRDGGYIGIGSTNSYCYDNGAILLVKFDSAGVIQWNKALDLGSNGYTGKGTDVIETLDSNYAFAGQGLPSKWIMGVVTGEGELKWSKVLSSSDRKEQMNIVENGDTLVAGTAIAIGSGKYDAAILKFSKVDGNLLEQSGYSADNSDHIPGSILKTAMGYKLVGLNSATLVDISSTGSIVSARKAAAPGSIIAGSVTATGTRDGSLLLSQSVSGSTGGAYWQKIGINNGVLWSSHVGVSGQEYLRHIVSNTDGTMAGGGVMDGKAMLMLANASGKTGCKDSSEIINSVDILTSTLRKSLPAQTITDLNPNLLSAVALNEKNCSPIRNMSSCPGMDSCYTVYDLPLLCGNMGVFPTVPLDESTACSDSTFFAESAAMTIYKAYTDSVKNDFNEKYLATALQAASLEKFAVTYATSEYHYTLFYYDQAGNLVKTVPPAGVVRNLRQSWADSVTVAKATNQQLVPPHTLATEYRYNSLDKVVVQRTPDAGSSKFWYDRLGRLVTAQNSKQQPMQHYGYTTYDPLGRITEVGEISSSTFMRNTLSRSVDSLQSWFTEGSNSRTQIIHTFYDKPNDFLASGMISQQNLRNRISWTALYNAAAEQLSGNYVTGTLYSYDIAGNVDTLVQDYKSSILRDLGNRWKKVVYRYDLISGKVNHVAYQPGFSDAIYHRYSYDAENRMTNVETSTDSIYWENDAFYQYYKHGLLARTVLGQQSVQGIDYAYTLQGWLKGINSTTVDGEFDMGHDGSSVAKDVYGLALHYYGDKDYQPVSDNRPFASSTGAGFSPLYNSNIAAISQFIPSLGIPLQYRYNYDVLNRLKGMVAYKGLDAVSNVWNAIELPDFREHVTYDENGNILTYGRKGNNTFANKPLEMDNLTYHYKTGSNKLDFVHDSVDPAYYDVDIDGQNAGNYNYDSLGNLVGDVEGRITDVQWTIYGKIASITKADGAVIRYTYDAGGNRVSKQVGDIYTWYVRDATGNVMAVYTQGDKGINGGKLTRTESHLYGSGRLGINILRINVEDNSSLNTDLVNGLGLGFYTNFIRGQKVFELTNHLGNVLVTIGDRKWLKDGEYVASVASAQEYYPFGMQMVGRGIASAGGYRYGFNAQEKSDEIMEQGNSYTALHWEYDPRIGRRWNVDPKTDVSISSFATFANNPILLTDPFGDVVRLKREDGVTNKEFRQMKKNIKELRKHSDSFSQMYNDLDSRKETYYYTATNADGGKTPDGGDEIKIGVHFKFNSPANGEESQHYALLGMIAHETGHKIRELYHLDPPAATLNPDAYKEKGNSLYNAYNVAYQKQHEVSELGAQFIENVVRGELKRSNHNDIKLHRYYSPGFELDYKIDPKKGVITSVKIGKDYDLFKKYPPEYFQNRIKLYEVLGIISH</sequence>
<evidence type="ECO:0008006" key="3">
    <source>
        <dbReference type="Google" id="ProtNLM"/>
    </source>
</evidence>
<dbReference type="KEGG" id="chih:GWR21_03035"/>
<dbReference type="Proteomes" id="UP000476411">
    <property type="component" value="Chromosome"/>
</dbReference>
<accession>A0A6B9Z9E9</accession>
<dbReference type="PANTHER" id="PTHR32305">
    <property type="match status" value="1"/>
</dbReference>
<name>A0A6B9Z9E9_9BACT</name>
<reference evidence="1 2" key="1">
    <citation type="submission" date="2020-01" db="EMBL/GenBank/DDBJ databases">
        <title>Complete genome sequence of Chitinophaga sp. H33E-04 isolated from quinoa roots.</title>
        <authorList>
            <person name="Weon H.-Y."/>
            <person name="Lee S.A."/>
        </authorList>
    </citation>
    <scope>NUCLEOTIDE SEQUENCE [LARGE SCALE GENOMIC DNA]</scope>
    <source>
        <strain evidence="1 2">H33E-04</strain>
    </source>
</reference>
<dbReference type="PANTHER" id="PTHR32305:SF15">
    <property type="entry name" value="PROTEIN RHSA-RELATED"/>
    <property type="match status" value="1"/>
</dbReference>
<dbReference type="InterPro" id="IPR050708">
    <property type="entry name" value="T6SS_VgrG/RHS"/>
</dbReference>
<keyword evidence="2" id="KW-1185">Reference proteome</keyword>
<organism evidence="1 2">
    <name type="scientific">Chitinophaga agri</name>
    <dbReference type="NCBI Taxonomy" id="2703787"/>
    <lineage>
        <taxon>Bacteria</taxon>
        <taxon>Pseudomonadati</taxon>
        <taxon>Bacteroidota</taxon>
        <taxon>Chitinophagia</taxon>
        <taxon>Chitinophagales</taxon>
        <taxon>Chitinophagaceae</taxon>
        <taxon>Chitinophaga</taxon>
    </lineage>
</organism>
<evidence type="ECO:0000313" key="1">
    <source>
        <dbReference type="EMBL" id="QHS58606.1"/>
    </source>
</evidence>
<protein>
    <recommendedName>
        <fullName evidence="3">RHS repeat-associated core domain-containing protein</fullName>
    </recommendedName>
</protein>
<proteinExistence type="predicted"/>
<gene>
    <name evidence="1" type="ORF">GWR21_03035</name>
</gene>
<dbReference type="RefSeq" id="WP_162330309.1">
    <property type="nucleotide sequence ID" value="NZ_CP048113.1"/>
</dbReference>